<dbReference type="Proteomes" id="UP001165960">
    <property type="component" value="Unassembled WGS sequence"/>
</dbReference>
<feature type="non-terminal residue" evidence="1">
    <location>
        <position position="1"/>
    </location>
</feature>
<evidence type="ECO:0000313" key="1">
    <source>
        <dbReference type="EMBL" id="KAJ9084411.1"/>
    </source>
</evidence>
<keyword evidence="2" id="KW-1185">Reference proteome</keyword>
<dbReference type="EMBL" id="QTSX02000846">
    <property type="protein sequence ID" value="KAJ9084411.1"/>
    <property type="molecule type" value="Genomic_DNA"/>
</dbReference>
<organism evidence="1 2">
    <name type="scientific">Entomophthora muscae</name>
    <dbReference type="NCBI Taxonomy" id="34485"/>
    <lineage>
        <taxon>Eukaryota</taxon>
        <taxon>Fungi</taxon>
        <taxon>Fungi incertae sedis</taxon>
        <taxon>Zoopagomycota</taxon>
        <taxon>Entomophthoromycotina</taxon>
        <taxon>Entomophthoromycetes</taxon>
        <taxon>Entomophthorales</taxon>
        <taxon>Entomophthoraceae</taxon>
        <taxon>Entomophthora</taxon>
    </lineage>
</organism>
<sequence length="56" mass="6156">NLGLFFSSIRNEKNSPSKTQGLEQDLSPGKTGLQVSTPEDQRPACSSFFKIKSLKI</sequence>
<evidence type="ECO:0000313" key="2">
    <source>
        <dbReference type="Proteomes" id="UP001165960"/>
    </source>
</evidence>
<comment type="caution">
    <text evidence="1">The sequence shown here is derived from an EMBL/GenBank/DDBJ whole genome shotgun (WGS) entry which is preliminary data.</text>
</comment>
<accession>A0ACC2UCD7</accession>
<proteinExistence type="predicted"/>
<gene>
    <name evidence="1" type="ORF">DSO57_1024841</name>
</gene>
<name>A0ACC2UCD7_9FUNG</name>
<reference evidence="1" key="1">
    <citation type="submission" date="2022-04" db="EMBL/GenBank/DDBJ databases">
        <title>Genome of the entomopathogenic fungus Entomophthora muscae.</title>
        <authorList>
            <person name="Elya C."/>
            <person name="Lovett B.R."/>
            <person name="Lee E."/>
            <person name="Macias A.M."/>
            <person name="Hajek A.E."/>
            <person name="De Bivort B.L."/>
            <person name="Kasson M.T."/>
            <person name="De Fine Licht H.H."/>
            <person name="Stajich J.E."/>
        </authorList>
    </citation>
    <scope>NUCLEOTIDE SEQUENCE</scope>
    <source>
        <strain evidence="1">Berkeley</strain>
    </source>
</reference>
<protein>
    <submittedName>
        <fullName evidence="1">Uncharacterized protein</fullName>
    </submittedName>
</protein>